<comment type="similarity">
    <text evidence="1">Belongs to the methyltransferase superfamily.</text>
</comment>
<dbReference type="Pfam" id="PF08241">
    <property type="entry name" value="Methyltransf_11"/>
    <property type="match status" value="1"/>
</dbReference>
<evidence type="ECO:0000256" key="1">
    <source>
        <dbReference type="ARBA" id="ARBA00008361"/>
    </source>
</evidence>
<dbReference type="OrthoDB" id="9797252at2"/>
<accession>A0A1H4AF05</accession>
<dbReference type="InterPro" id="IPR029063">
    <property type="entry name" value="SAM-dependent_MTases_sf"/>
</dbReference>
<feature type="domain" description="Methyltransferase type 11" evidence="4">
    <location>
        <begin position="47"/>
        <end position="138"/>
    </location>
</feature>
<gene>
    <name evidence="5" type="ORF">SAMN05192529_11480</name>
</gene>
<dbReference type="EMBL" id="FNQY01000014">
    <property type="protein sequence ID" value="SEA34487.1"/>
    <property type="molecule type" value="Genomic_DNA"/>
</dbReference>
<evidence type="ECO:0000313" key="6">
    <source>
        <dbReference type="Proteomes" id="UP000199041"/>
    </source>
</evidence>
<evidence type="ECO:0000256" key="2">
    <source>
        <dbReference type="ARBA" id="ARBA00022603"/>
    </source>
</evidence>
<dbReference type="AlphaFoldDB" id="A0A1H4AF05"/>
<dbReference type="RefSeq" id="WP_091399028.1">
    <property type="nucleotide sequence ID" value="NZ_FNQY01000014.1"/>
</dbReference>
<sequence>MSEKNTERFSNRVGDYVKFRPHYPKEILPFLQTRFQIDPIHTPVVADIGSGTGISAELFLSADFNVTGVEPNKEMREKSLELLGTYEKFHAVEGTAEATGLADHFADVIIAGQAFHWFDKALTKPEFKRILKENGYVLLIWNERLTRSSFEKDYEDLIRLHGRNYLKVDHRNIHLEDIQAFFHPGTVSLSTFTNYQRFDFEGLKGRLLSSSYMPTQTDPGYAAMVSDLQTLFNTYQQEGFIQIDYDTNVYIGQF</sequence>
<keyword evidence="3 5" id="KW-0808">Transferase</keyword>
<proteinExistence type="inferred from homology"/>
<dbReference type="PANTHER" id="PTHR44942:SF4">
    <property type="entry name" value="METHYLTRANSFERASE TYPE 11 DOMAIN-CONTAINING PROTEIN"/>
    <property type="match status" value="1"/>
</dbReference>
<dbReference type="InterPro" id="IPR051052">
    <property type="entry name" value="Diverse_substrate_MTase"/>
</dbReference>
<keyword evidence="6" id="KW-1185">Reference proteome</keyword>
<evidence type="ECO:0000256" key="3">
    <source>
        <dbReference type="ARBA" id="ARBA00022679"/>
    </source>
</evidence>
<dbReference type="Gene3D" id="3.40.50.150">
    <property type="entry name" value="Vaccinia Virus protein VP39"/>
    <property type="match status" value="1"/>
</dbReference>
<organism evidence="5 6">
    <name type="scientific">Arachidicoccus rhizosphaerae</name>
    <dbReference type="NCBI Taxonomy" id="551991"/>
    <lineage>
        <taxon>Bacteria</taxon>
        <taxon>Pseudomonadati</taxon>
        <taxon>Bacteroidota</taxon>
        <taxon>Chitinophagia</taxon>
        <taxon>Chitinophagales</taxon>
        <taxon>Chitinophagaceae</taxon>
        <taxon>Arachidicoccus</taxon>
    </lineage>
</organism>
<name>A0A1H4AF05_9BACT</name>
<dbReference type="InterPro" id="IPR013216">
    <property type="entry name" value="Methyltransf_11"/>
</dbReference>
<dbReference type="PANTHER" id="PTHR44942">
    <property type="entry name" value="METHYLTRANSF_11 DOMAIN-CONTAINING PROTEIN"/>
    <property type="match status" value="1"/>
</dbReference>
<protein>
    <submittedName>
        <fullName evidence="5">Methyltransferase domain-containing protein</fullName>
    </submittedName>
</protein>
<dbReference type="GO" id="GO:0032259">
    <property type="term" value="P:methylation"/>
    <property type="evidence" value="ECO:0007669"/>
    <property type="project" value="UniProtKB-KW"/>
</dbReference>
<dbReference type="STRING" id="551991.SAMN05192529_11480"/>
<dbReference type="SUPFAM" id="SSF53335">
    <property type="entry name" value="S-adenosyl-L-methionine-dependent methyltransferases"/>
    <property type="match status" value="1"/>
</dbReference>
<keyword evidence="2 5" id="KW-0489">Methyltransferase</keyword>
<evidence type="ECO:0000313" key="5">
    <source>
        <dbReference type="EMBL" id="SEA34487.1"/>
    </source>
</evidence>
<reference evidence="5 6" key="1">
    <citation type="submission" date="2016-10" db="EMBL/GenBank/DDBJ databases">
        <authorList>
            <person name="de Groot N.N."/>
        </authorList>
    </citation>
    <scope>NUCLEOTIDE SEQUENCE [LARGE SCALE GENOMIC DNA]</scope>
    <source>
        <strain evidence="5 6">Vu-144</strain>
    </source>
</reference>
<evidence type="ECO:0000259" key="4">
    <source>
        <dbReference type="Pfam" id="PF08241"/>
    </source>
</evidence>
<dbReference type="CDD" id="cd02440">
    <property type="entry name" value="AdoMet_MTases"/>
    <property type="match status" value="1"/>
</dbReference>
<dbReference type="Proteomes" id="UP000199041">
    <property type="component" value="Unassembled WGS sequence"/>
</dbReference>
<dbReference type="GO" id="GO:0008757">
    <property type="term" value="F:S-adenosylmethionine-dependent methyltransferase activity"/>
    <property type="evidence" value="ECO:0007669"/>
    <property type="project" value="InterPro"/>
</dbReference>